<evidence type="ECO:0000313" key="6">
    <source>
        <dbReference type="EMBL" id="EIN02195.1"/>
    </source>
</evidence>
<dbReference type="Gene3D" id="3.40.640.10">
    <property type="entry name" value="Type I PLP-dependent aspartate aminotransferase-like (Major domain)"/>
    <property type="match status" value="1"/>
</dbReference>
<dbReference type="SUPFAM" id="SSF53383">
    <property type="entry name" value="PLP-dependent transferases"/>
    <property type="match status" value="1"/>
</dbReference>
<evidence type="ECO:0000256" key="2">
    <source>
        <dbReference type="ARBA" id="ARBA00006966"/>
    </source>
</evidence>
<dbReference type="EMBL" id="AKAU01000040">
    <property type="protein sequence ID" value="EIN02195.1"/>
    <property type="molecule type" value="Genomic_DNA"/>
</dbReference>
<proteinExistence type="inferred from homology"/>
<keyword evidence="7" id="KW-1185">Reference proteome</keyword>
<dbReference type="InterPro" id="IPR001597">
    <property type="entry name" value="ArAA_b-elim_lyase/Thr_aldolase"/>
</dbReference>
<evidence type="ECO:0000256" key="4">
    <source>
        <dbReference type="ARBA" id="ARBA00022898"/>
    </source>
</evidence>
<protein>
    <submittedName>
        <fullName evidence="6">Aromatic amino acid beta-eliminating lyase/threonine aldolase</fullName>
    </submittedName>
</protein>
<dbReference type="Pfam" id="PF01212">
    <property type="entry name" value="Beta_elim_lyase"/>
    <property type="match status" value="1"/>
</dbReference>
<evidence type="ECO:0000256" key="3">
    <source>
        <dbReference type="ARBA" id="ARBA00011881"/>
    </source>
</evidence>
<dbReference type="InterPro" id="IPR015422">
    <property type="entry name" value="PyrdxlP-dep_Trfase_small"/>
</dbReference>
<reference evidence="6 7" key="1">
    <citation type="journal article" date="2012" name="J. Bacteriol.">
        <title>Draft Genome Sequence of the Soil Bacterium Burkholderia terrae Strain BS001, Which Interacts with Fungal Surface Structures.</title>
        <authorList>
            <person name="Nazir R."/>
            <person name="Hansen M.A."/>
            <person name="Sorensen S."/>
            <person name="van Elsas J.D."/>
        </authorList>
    </citation>
    <scope>NUCLEOTIDE SEQUENCE [LARGE SCALE GENOMIC DNA]</scope>
    <source>
        <strain evidence="6 7">BS001</strain>
    </source>
</reference>
<keyword evidence="4" id="KW-0663">Pyridoxal phosphate</keyword>
<comment type="subunit">
    <text evidence="3">Homotetramer.</text>
</comment>
<comment type="caution">
    <text evidence="6">The sequence shown here is derived from an EMBL/GenBank/DDBJ whole genome shotgun (WGS) entry which is preliminary data.</text>
</comment>
<sequence length="335" mass="36032">MREAMANACVGDEQSDDDPTTLELCEQVAALLGFDAGVFMPSGTMCNLVGILALTRPGDEMICDRESHIYGTEAAGAAAIAGISIRAIDSPHGIFTAQQVADAVRQRTRTAPRTTLLSVEQTTNFSGGAIWPLKTLRAARDMARSFDMKCHLDGARLFNACAATGIAPAEYAAGWDSAWIDLSKGLGCPVGAVLCGDRDFVREAWQWKYRLGGAMRQSGVLAAAGIYALEHHLPLLAQDHQNTQTIWETLLTCGLFRFDPARPASNILRFTFASDSLDAGMFARQCLERGVRVRDIGGNYIRVTTHLDVTADDAATAANTMVEVARDLTRLSASS</sequence>
<dbReference type="InterPro" id="IPR015424">
    <property type="entry name" value="PyrdxlP-dep_Trfase"/>
</dbReference>
<evidence type="ECO:0000313" key="7">
    <source>
        <dbReference type="Proteomes" id="UP000004980"/>
    </source>
</evidence>
<comment type="cofactor">
    <cofactor evidence="1">
        <name>pyridoxal 5'-phosphate</name>
        <dbReference type="ChEBI" id="CHEBI:597326"/>
    </cofactor>
</comment>
<dbReference type="NCBIfam" id="NF041359">
    <property type="entry name" value="GntG_guanitoxin"/>
    <property type="match status" value="1"/>
</dbReference>
<dbReference type="PIRSF" id="PIRSF017617">
    <property type="entry name" value="Thr_aldolase"/>
    <property type="match status" value="1"/>
</dbReference>
<dbReference type="InterPro" id="IPR023603">
    <property type="entry name" value="Low_specificity_L-TA-like"/>
</dbReference>
<organism evidence="6 7">
    <name type="scientific">Paraburkholderia hospita</name>
    <dbReference type="NCBI Taxonomy" id="169430"/>
    <lineage>
        <taxon>Bacteria</taxon>
        <taxon>Pseudomonadati</taxon>
        <taxon>Pseudomonadota</taxon>
        <taxon>Betaproteobacteria</taxon>
        <taxon>Burkholderiales</taxon>
        <taxon>Burkholderiaceae</taxon>
        <taxon>Paraburkholderia</taxon>
    </lineage>
</organism>
<dbReference type="GO" id="GO:0016829">
    <property type="term" value="F:lyase activity"/>
    <property type="evidence" value="ECO:0007669"/>
    <property type="project" value="UniProtKB-KW"/>
</dbReference>
<dbReference type="InterPro" id="IPR015421">
    <property type="entry name" value="PyrdxlP-dep_Trfase_major"/>
</dbReference>
<dbReference type="PANTHER" id="PTHR48097:SF9">
    <property type="entry name" value="L-THREONINE ALDOLASE"/>
    <property type="match status" value="1"/>
</dbReference>
<dbReference type="Gene3D" id="3.90.1150.10">
    <property type="entry name" value="Aspartate Aminotransferase, domain 1"/>
    <property type="match status" value="1"/>
</dbReference>
<dbReference type="PANTHER" id="PTHR48097">
    <property type="entry name" value="L-THREONINE ALDOLASE-RELATED"/>
    <property type="match status" value="1"/>
</dbReference>
<comment type="similarity">
    <text evidence="2">Belongs to the threonine aldolase family.</text>
</comment>
<feature type="domain" description="Aromatic amino acid beta-eliminating lyase/threonine aldolase" evidence="5">
    <location>
        <begin position="1"/>
        <end position="266"/>
    </location>
</feature>
<dbReference type="Proteomes" id="UP000004980">
    <property type="component" value="Unassembled WGS sequence"/>
</dbReference>
<accession>A0ABN0FTN2</accession>
<evidence type="ECO:0000256" key="1">
    <source>
        <dbReference type="ARBA" id="ARBA00001933"/>
    </source>
</evidence>
<gene>
    <name evidence="6" type="ORF">WQE_05152</name>
</gene>
<name>A0ABN0FTN2_9BURK</name>
<evidence type="ECO:0000259" key="5">
    <source>
        <dbReference type="Pfam" id="PF01212"/>
    </source>
</evidence>
<keyword evidence="6" id="KW-0456">Lyase</keyword>